<sequence>MEKSNSRLNPLPTFIGTTSNDILMGTGGNDAMIGGAGDDTISGGTGNDRLRGGKGDDILQGGSGADTFIFCRADGHDQIDDFQQGVDRLEFRGISGREITWTATEGGVTLSYGGLAGQAADHGEIFLAGITSLGFSDFIFS</sequence>
<dbReference type="GO" id="GO:0005509">
    <property type="term" value="F:calcium ion binding"/>
    <property type="evidence" value="ECO:0007669"/>
    <property type="project" value="InterPro"/>
</dbReference>
<evidence type="ECO:0008006" key="5">
    <source>
        <dbReference type="Google" id="ProtNLM"/>
    </source>
</evidence>
<dbReference type="Gene3D" id="2.150.10.10">
    <property type="entry name" value="Serralysin-like metalloprotease, C-terminal"/>
    <property type="match status" value="1"/>
</dbReference>
<reference evidence="3" key="1">
    <citation type="submission" date="2020-08" db="EMBL/GenBank/DDBJ databases">
        <authorList>
            <person name="Hu Y."/>
            <person name="Nguyen S.V."/>
            <person name="Li F."/>
            <person name="Fanning S."/>
        </authorList>
    </citation>
    <scope>NUCLEOTIDE SEQUENCE</scope>
    <source>
        <strain evidence="3">SYSU D8009</strain>
    </source>
</reference>
<evidence type="ECO:0000256" key="2">
    <source>
        <dbReference type="ARBA" id="ARBA00022525"/>
    </source>
</evidence>
<evidence type="ECO:0000313" key="4">
    <source>
        <dbReference type="Proteomes" id="UP000600101"/>
    </source>
</evidence>
<dbReference type="EMBL" id="JACOMF010000013">
    <property type="protein sequence ID" value="MBC4016263.1"/>
    <property type="molecule type" value="Genomic_DNA"/>
</dbReference>
<dbReference type="InterPro" id="IPR001343">
    <property type="entry name" value="Hemolysn_Ca-bd"/>
</dbReference>
<dbReference type="Pfam" id="PF00353">
    <property type="entry name" value="HemolysinCabind"/>
    <property type="match status" value="1"/>
</dbReference>
<comment type="caution">
    <text evidence="3">The sequence shown here is derived from an EMBL/GenBank/DDBJ whole genome shotgun (WGS) entry which is preliminary data.</text>
</comment>
<keyword evidence="2" id="KW-0964">Secreted</keyword>
<gene>
    <name evidence="3" type="ORF">H7965_13130</name>
</gene>
<organism evidence="3 4">
    <name type="scientific">Siccirubricoccus deserti</name>
    <dbReference type="NCBI Taxonomy" id="2013562"/>
    <lineage>
        <taxon>Bacteria</taxon>
        <taxon>Pseudomonadati</taxon>
        <taxon>Pseudomonadota</taxon>
        <taxon>Alphaproteobacteria</taxon>
        <taxon>Acetobacterales</taxon>
        <taxon>Roseomonadaceae</taxon>
        <taxon>Siccirubricoccus</taxon>
    </lineage>
</organism>
<dbReference type="Proteomes" id="UP000600101">
    <property type="component" value="Unassembled WGS sequence"/>
</dbReference>
<dbReference type="GO" id="GO:0005576">
    <property type="term" value="C:extracellular region"/>
    <property type="evidence" value="ECO:0007669"/>
    <property type="project" value="UniProtKB-SubCell"/>
</dbReference>
<dbReference type="PANTHER" id="PTHR38340:SF1">
    <property type="entry name" value="S-LAYER PROTEIN"/>
    <property type="match status" value="1"/>
</dbReference>
<keyword evidence="4" id="KW-1185">Reference proteome</keyword>
<dbReference type="SUPFAM" id="SSF51120">
    <property type="entry name" value="beta-Roll"/>
    <property type="match status" value="1"/>
</dbReference>
<dbReference type="PRINTS" id="PR00313">
    <property type="entry name" value="CABNDNGRPT"/>
</dbReference>
<proteinExistence type="predicted"/>
<name>A0A9X0R0K9_9PROT</name>
<dbReference type="InterPro" id="IPR018511">
    <property type="entry name" value="Hemolysin-typ_Ca-bd_CS"/>
</dbReference>
<dbReference type="InterPro" id="IPR011049">
    <property type="entry name" value="Serralysin-like_metalloprot_C"/>
</dbReference>
<evidence type="ECO:0000313" key="3">
    <source>
        <dbReference type="EMBL" id="MBC4016263.1"/>
    </source>
</evidence>
<dbReference type="InterPro" id="IPR050557">
    <property type="entry name" value="RTX_toxin/Mannuronan_C5-epim"/>
</dbReference>
<dbReference type="AlphaFoldDB" id="A0A9X0R0K9"/>
<protein>
    <recommendedName>
        <fullName evidence="5">Calcium-binding protein</fullName>
    </recommendedName>
</protein>
<evidence type="ECO:0000256" key="1">
    <source>
        <dbReference type="ARBA" id="ARBA00004613"/>
    </source>
</evidence>
<dbReference type="PANTHER" id="PTHR38340">
    <property type="entry name" value="S-LAYER PROTEIN"/>
    <property type="match status" value="1"/>
</dbReference>
<dbReference type="PROSITE" id="PS00330">
    <property type="entry name" value="HEMOLYSIN_CALCIUM"/>
    <property type="match status" value="2"/>
</dbReference>
<accession>A0A9X0R0K9</accession>
<comment type="subcellular location">
    <subcellularLocation>
        <location evidence="1">Secreted</location>
    </subcellularLocation>
</comment>